<organism evidence="1 2">
    <name type="scientific">Eretmocerus hayati</name>
    <dbReference type="NCBI Taxonomy" id="131215"/>
    <lineage>
        <taxon>Eukaryota</taxon>
        <taxon>Metazoa</taxon>
        <taxon>Ecdysozoa</taxon>
        <taxon>Arthropoda</taxon>
        <taxon>Hexapoda</taxon>
        <taxon>Insecta</taxon>
        <taxon>Pterygota</taxon>
        <taxon>Neoptera</taxon>
        <taxon>Endopterygota</taxon>
        <taxon>Hymenoptera</taxon>
        <taxon>Apocrita</taxon>
        <taxon>Proctotrupomorpha</taxon>
        <taxon>Chalcidoidea</taxon>
        <taxon>Aphelinidae</taxon>
        <taxon>Aphelininae</taxon>
        <taxon>Eretmocerus</taxon>
    </lineage>
</organism>
<comment type="caution">
    <text evidence="1">The sequence shown here is derived from an EMBL/GenBank/DDBJ whole genome shotgun (WGS) entry which is preliminary data.</text>
</comment>
<accession>A0ACC2NI16</accession>
<proteinExistence type="predicted"/>
<dbReference type="EMBL" id="CM056743">
    <property type="protein sequence ID" value="KAJ8670884.1"/>
    <property type="molecule type" value="Genomic_DNA"/>
</dbReference>
<name>A0ACC2NI16_9HYME</name>
<keyword evidence="2" id="KW-1185">Reference proteome</keyword>
<evidence type="ECO:0000313" key="1">
    <source>
        <dbReference type="EMBL" id="KAJ8670884.1"/>
    </source>
</evidence>
<evidence type="ECO:0000313" key="2">
    <source>
        <dbReference type="Proteomes" id="UP001239111"/>
    </source>
</evidence>
<dbReference type="Proteomes" id="UP001239111">
    <property type="component" value="Chromosome 3"/>
</dbReference>
<reference evidence="1" key="1">
    <citation type="submission" date="2023-04" db="EMBL/GenBank/DDBJ databases">
        <title>A chromosome-level genome assembly of the parasitoid wasp Eretmocerus hayati.</title>
        <authorList>
            <person name="Zhong Y."/>
            <person name="Liu S."/>
            <person name="Liu Y."/>
        </authorList>
    </citation>
    <scope>NUCLEOTIDE SEQUENCE</scope>
    <source>
        <strain evidence="1">ZJU_SS_LIU_2023</strain>
    </source>
</reference>
<gene>
    <name evidence="1" type="ORF">QAD02_002143</name>
</gene>
<sequence length="119" mass="13097">MTAFPISYENLTTAFAHGSLGVDFFSDGIVIEPTLKELLSVVDMNYDLNSRKLRSPCADDELKEKNDGKKDLLKVPLDSQSEAPIVSASRTRALRSGNKIDGPVKKSGKETRGKQKNKK</sequence>
<protein>
    <submittedName>
        <fullName evidence="1">Uncharacterized protein</fullName>
    </submittedName>
</protein>